<accession>A0ABY8FG00</accession>
<feature type="transmembrane region" description="Helical" evidence="2">
    <location>
        <begin position="269"/>
        <end position="288"/>
    </location>
</feature>
<keyword evidence="2" id="KW-0472">Membrane</keyword>
<dbReference type="EMBL" id="CP120863">
    <property type="protein sequence ID" value="WFE91503.1"/>
    <property type="molecule type" value="Genomic_DNA"/>
</dbReference>
<dbReference type="InterPro" id="IPR001173">
    <property type="entry name" value="Glyco_trans_2-like"/>
</dbReference>
<feature type="region of interest" description="Disordered" evidence="1">
    <location>
        <begin position="309"/>
        <end position="333"/>
    </location>
</feature>
<keyword evidence="2" id="KW-1133">Transmembrane helix</keyword>
<proteinExistence type="predicted"/>
<protein>
    <submittedName>
        <fullName evidence="4">Glycosyltransferase family 2 protein</fullName>
    </submittedName>
</protein>
<keyword evidence="5" id="KW-1185">Reference proteome</keyword>
<evidence type="ECO:0000256" key="2">
    <source>
        <dbReference type="SAM" id="Phobius"/>
    </source>
</evidence>
<dbReference type="Gene3D" id="3.90.550.10">
    <property type="entry name" value="Spore Coat Polysaccharide Biosynthesis Protein SpsA, Chain A"/>
    <property type="match status" value="1"/>
</dbReference>
<keyword evidence="2" id="KW-0812">Transmembrane</keyword>
<organism evidence="4 5">
    <name type="scientific">Roseibium porphyridii</name>
    <dbReference type="NCBI Taxonomy" id="2866279"/>
    <lineage>
        <taxon>Bacteria</taxon>
        <taxon>Pseudomonadati</taxon>
        <taxon>Pseudomonadota</taxon>
        <taxon>Alphaproteobacteria</taxon>
        <taxon>Hyphomicrobiales</taxon>
        <taxon>Stappiaceae</taxon>
        <taxon>Roseibium</taxon>
    </lineage>
</organism>
<feature type="transmembrane region" description="Helical" evidence="2">
    <location>
        <begin position="234"/>
        <end position="257"/>
    </location>
</feature>
<dbReference type="InterPro" id="IPR029044">
    <property type="entry name" value="Nucleotide-diphossugar_trans"/>
</dbReference>
<name>A0ABY8FG00_9HYPH</name>
<gene>
    <name evidence="4" type="ORF">K1718_09125</name>
</gene>
<evidence type="ECO:0000259" key="3">
    <source>
        <dbReference type="Pfam" id="PF00535"/>
    </source>
</evidence>
<dbReference type="RefSeq" id="WP_265683973.1">
    <property type="nucleotide sequence ID" value="NZ_CP120863.1"/>
</dbReference>
<dbReference type="PANTHER" id="PTHR48090">
    <property type="entry name" value="UNDECAPRENYL-PHOSPHATE 4-DEOXY-4-FORMAMIDO-L-ARABINOSE TRANSFERASE-RELATED"/>
    <property type="match status" value="1"/>
</dbReference>
<evidence type="ECO:0000256" key="1">
    <source>
        <dbReference type="SAM" id="MobiDB-lite"/>
    </source>
</evidence>
<sequence length="333" mass="36669">MKLIVQIPCFNEEKTLPLVVAEIPRSIPGIDKVEIQVIDDGSTDNTVDTAIACGVDHIIQNGHNKGLARSFQSGIESALNLGADIIVNTDGDNQYSGASIPDLVRPIVENRADIAIGDRNPGENREFSWAKRQLQKFGTHVVRSLAQVDVSDAVSGFRAYSRDAALTINVMTRFSYTTETLIHAGQHGLKVVSVPVSTNPTTRPSRLAKSTIRFLQKQLVTILRSYFMYRSLSAFLWAGILMITIGLLPVVRFLYFYAIGDGDGRIQSLVLGSMFLLAGYITVVIAFLSDALATNRRLTESVLQRLRRLEQDTQPPPANPQLQSSGQRDDDIQ</sequence>
<evidence type="ECO:0000313" key="4">
    <source>
        <dbReference type="EMBL" id="WFE91503.1"/>
    </source>
</evidence>
<dbReference type="Proteomes" id="UP001209803">
    <property type="component" value="Chromosome"/>
</dbReference>
<reference evidence="4 5" key="1">
    <citation type="submission" date="2023-03" db="EMBL/GenBank/DDBJ databases">
        <title>Roseibium porphyridii sp. nov. and Roseibium rhodosorbium sp. nov. isolated from marine algae, Porphyridium cruentum and Rhodosorus marinus, respectively.</title>
        <authorList>
            <person name="Lee M.W."/>
            <person name="Choi B.J."/>
            <person name="Lee J.K."/>
            <person name="Choi D.G."/>
            <person name="Baek J.H."/>
            <person name="Bayburt H."/>
            <person name="Kim J.M."/>
            <person name="Han D.M."/>
            <person name="Kim K.H."/>
            <person name="Jeon C.O."/>
        </authorList>
    </citation>
    <scope>NUCLEOTIDE SEQUENCE [LARGE SCALE GENOMIC DNA]</scope>
    <source>
        <strain evidence="4 5">KMA01</strain>
    </source>
</reference>
<dbReference type="Pfam" id="PF00535">
    <property type="entry name" value="Glycos_transf_2"/>
    <property type="match status" value="1"/>
</dbReference>
<feature type="domain" description="Glycosyltransferase 2-like" evidence="3">
    <location>
        <begin position="6"/>
        <end position="165"/>
    </location>
</feature>
<dbReference type="InterPro" id="IPR050256">
    <property type="entry name" value="Glycosyltransferase_2"/>
</dbReference>
<dbReference type="CDD" id="cd04179">
    <property type="entry name" value="DPM_DPG-synthase_like"/>
    <property type="match status" value="1"/>
</dbReference>
<dbReference type="SUPFAM" id="SSF53448">
    <property type="entry name" value="Nucleotide-diphospho-sugar transferases"/>
    <property type="match status" value="1"/>
</dbReference>
<evidence type="ECO:0000313" key="5">
    <source>
        <dbReference type="Proteomes" id="UP001209803"/>
    </source>
</evidence>
<dbReference type="PANTHER" id="PTHR48090:SF7">
    <property type="entry name" value="RFBJ PROTEIN"/>
    <property type="match status" value="1"/>
</dbReference>